<protein>
    <recommendedName>
        <fullName evidence="3">Glycosyl transferases group 1</fullName>
    </recommendedName>
</protein>
<keyword evidence="2" id="KW-1185">Reference proteome</keyword>
<reference evidence="1 2" key="1">
    <citation type="submission" date="2020-01" db="EMBL/GenBank/DDBJ databases">
        <title>Draft genome assembly of Ensifer adhaerens T173.</title>
        <authorList>
            <person name="Craig J.E."/>
            <person name="Stinchcombe J.R."/>
        </authorList>
    </citation>
    <scope>NUCLEOTIDE SEQUENCE [LARGE SCALE GENOMIC DNA]</scope>
    <source>
        <strain evidence="1 2">T173</strain>
    </source>
</reference>
<sequence length="366" mass="41340">MTWLEDQFHNTVGALLPQPRTRRSTFTEAVARSIVVFRQGENPSFSYFLEERLRFYDARIPVNVRCLDHDIADINPEGCFVIICRYLGWRQVKWIERHAAKLAGVGMFIDDDVSAIVLDSDTPLPYRVKLARLHLWPLRRLNAHLDIVWAATPTLVRVLESNGAVVRLLPPLPTGTDVLPAMRTGNDHCLIIGYHATGIHRAEHAFLKPIIDEILSRHENVIFEVTADRRNATIWQNKKSTESRLRILPPLPWKEFALRSRHSPADIALVPLLDGRINSARADTKRIDVSRMGAAAIYSNSEVYSRNQSEGEMLVENNPAAWIAAIQTLLNSKSAREAARSATFKAVERMRAAQPNIPGLLQVESI</sequence>
<name>A0AAW4FTW2_9HYPH</name>
<dbReference type="RefSeq" id="WP_203529320.1">
    <property type="nucleotide sequence ID" value="NZ_CP083371.1"/>
</dbReference>
<proteinExistence type="predicted"/>
<dbReference type="AlphaFoldDB" id="A0AAW4FTW2"/>
<organism evidence="1 2">
    <name type="scientific">Ensifer canadensis</name>
    <dbReference type="NCBI Taxonomy" id="555315"/>
    <lineage>
        <taxon>Bacteria</taxon>
        <taxon>Pseudomonadati</taxon>
        <taxon>Pseudomonadota</taxon>
        <taxon>Alphaproteobacteria</taxon>
        <taxon>Hyphomicrobiales</taxon>
        <taxon>Rhizobiaceae</taxon>
        <taxon>Sinorhizobium/Ensifer group</taxon>
        <taxon>Ensifer</taxon>
    </lineage>
</organism>
<comment type="caution">
    <text evidence="1">The sequence shown here is derived from an EMBL/GenBank/DDBJ whole genome shotgun (WGS) entry which is preliminary data.</text>
</comment>
<dbReference type="EMBL" id="WXFA01000033">
    <property type="protein sequence ID" value="MBM3094842.1"/>
    <property type="molecule type" value="Genomic_DNA"/>
</dbReference>
<evidence type="ECO:0000313" key="2">
    <source>
        <dbReference type="Proteomes" id="UP000744980"/>
    </source>
</evidence>
<accession>A0AAW4FTW2</accession>
<gene>
    <name evidence="1" type="ORF">GFB56_29285</name>
</gene>
<evidence type="ECO:0008006" key="3">
    <source>
        <dbReference type="Google" id="ProtNLM"/>
    </source>
</evidence>
<evidence type="ECO:0000313" key="1">
    <source>
        <dbReference type="EMBL" id="MBM3094842.1"/>
    </source>
</evidence>
<dbReference type="Proteomes" id="UP000744980">
    <property type="component" value="Unassembled WGS sequence"/>
</dbReference>